<evidence type="ECO:0000313" key="2">
    <source>
        <dbReference type="Proteomes" id="UP000789570"/>
    </source>
</evidence>
<dbReference type="EMBL" id="CAJVPQ010007719">
    <property type="protein sequence ID" value="CAG8699782.1"/>
    <property type="molecule type" value="Genomic_DNA"/>
</dbReference>
<reference evidence="1" key="1">
    <citation type="submission" date="2021-06" db="EMBL/GenBank/DDBJ databases">
        <authorList>
            <person name="Kallberg Y."/>
            <person name="Tangrot J."/>
            <person name="Rosling A."/>
        </authorList>
    </citation>
    <scope>NUCLEOTIDE SEQUENCE</scope>
    <source>
        <strain evidence="1">UK204</strain>
    </source>
</reference>
<dbReference type="Proteomes" id="UP000789570">
    <property type="component" value="Unassembled WGS sequence"/>
</dbReference>
<keyword evidence="2" id="KW-1185">Reference proteome</keyword>
<gene>
    <name evidence="1" type="ORF">FCALED_LOCUS13418</name>
</gene>
<name>A0A9N9HPR1_9GLOM</name>
<accession>A0A9N9HPR1</accession>
<protein>
    <submittedName>
        <fullName evidence="1">577_t:CDS:1</fullName>
    </submittedName>
</protein>
<organism evidence="1 2">
    <name type="scientific">Funneliformis caledonium</name>
    <dbReference type="NCBI Taxonomy" id="1117310"/>
    <lineage>
        <taxon>Eukaryota</taxon>
        <taxon>Fungi</taxon>
        <taxon>Fungi incertae sedis</taxon>
        <taxon>Mucoromycota</taxon>
        <taxon>Glomeromycotina</taxon>
        <taxon>Glomeromycetes</taxon>
        <taxon>Glomerales</taxon>
        <taxon>Glomeraceae</taxon>
        <taxon>Funneliformis</taxon>
    </lineage>
</organism>
<sequence length="66" mass="7943">MSFYSIYQSYYCAMFEIDTPTFTSTNLKEMLAKYDIDSNSTKLFLQTHEIQDINKHFKYCMNDILF</sequence>
<evidence type="ECO:0000313" key="1">
    <source>
        <dbReference type="EMBL" id="CAG8699782.1"/>
    </source>
</evidence>
<dbReference type="AlphaFoldDB" id="A0A9N9HPR1"/>
<comment type="caution">
    <text evidence="1">The sequence shown here is derived from an EMBL/GenBank/DDBJ whole genome shotgun (WGS) entry which is preliminary data.</text>
</comment>
<proteinExistence type="predicted"/>